<dbReference type="AlphaFoldDB" id="A0A846XBC3"/>
<dbReference type="InterPro" id="IPR032466">
    <property type="entry name" value="Metal_Hydrolase"/>
</dbReference>
<keyword evidence="4" id="KW-1185">Reference proteome</keyword>
<evidence type="ECO:0000259" key="2">
    <source>
        <dbReference type="Pfam" id="PF04909"/>
    </source>
</evidence>
<dbReference type="RefSeq" id="WP_068040616.1">
    <property type="nucleotide sequence ID" value="NZ_JAAXOO010000002.1"/>
</dbReference>
<evidence type="ECO:0000313" key="3">
    <source>
        <dbReference type="EMBL" id="NKY33242.1"/>
    </source>
</evidence>
<protein>
    <submittedName>
        <fullName evidence="3">Amidohydrolase</fullName>
    </submittedName>
</protein>
<accession>A0A846XBC3</accession>
<dbReference type="Gene3D" id="3.20.20.140">
    <property type="entry name" value="Metal-dependent hydrolases"/>
    <property type="match status" value="1"/>
</dbReference>
<dbReference type="Proteomes" id="UP000565715">
    <property type="component" value="Unassembled WGS sequence"/>
</dbReference>
<dbReference type="SUPFAM" id="SSF51556">
    <property type="entry name" value="Metallo-dependent hydrolases"/>
    <property type="match status" value="1"/>
</dbReference>
<reference evidence="3 4" key="1">
    <citation type="submission" date="2020-04" db="EMBL/GenBank/DDBJ databases">
        <title>MicrobeNet Type strains.</title>
        <authorList>
            <person name="Nicholson A.C."/>
        </authorList>
    </citation>
    <scope>NUCLEOTIDE SEQUENCE [LARGE SCALE GENOMIC DNA]</scope>
    <source>
        <strain evidence="3 4">DSM 45078</strain>
    </source>
</reference>
<keyword evidence="1" id="KW-0456">Lyase</keyword>
<organism evidence="3 4">
    <name type="scientific">Nocardia speluncae</name>
    <dbReference type="NCBI Taxonomy" id="419477"/>
    <lineage>
        <taxon>Bacteria</taxon>
        <taxon>Bacillati</taxon>
        <taxon>Actinomycetota</taxon>
        <taxon>Actinomycetes</taxon>
        <taxon>Mycobacteriales</taxon>
        <taxon>Nocardiaceae</taxon>
        <taxon>Nocardia</taxon>
    </lineage>
</organism>
<keyword evidence="3" id="KW-0378">Hydrolase</keyword>
<dbReference type="GO" id="GO:0016787">
    <property type="term" value="F:hydrolase activity"/>
    <property type="evidence" value="ECO:0007669"/>
    <property type="project" value="UniProtKB-KW"/>
</dbReference>
<dbReference type="PANTHER" id="PTHR21240">
    <property type="entry name" value="2-AMINO-3-CARBOXYLMUCONATE-6-SEMIALDEHYDE DECARBOXYLASE"/>
    <property type="match status" value="1"/>
</dbReference>
<dbReference type="GO" id="GO:0005737">
    <property type="term" value="C:cytoplasm"/>
    <property type="evidence" value="ECO:0007669"/>
    <property type="project" value="TreeGrafter"/>
</dbReference>
<dbReference type="GO" id="GO:0019748">
    <property type="term" value="P:secondary metabolic process"/>
    <property type="evidence" value="ECO:0007669"/>
    <property type="project" value="TreeGrafter"/>
</dbReference>
<dbReference type="GO" id="GO:0016831">
    <property type="term" value="F:carboxy-lyase activity"/>
    <property type="evidence" value="ECO:0007669"/>
    <property type="project" value="InterPro"/>
</dbReference>
<evidence type="ECO:0000256" key="1">
    <source>
        <dbReference type="ARBA" id="ARBA00023239"/>
    </source>
</evidence>
<sequence>MSTDLALDWLISVDDHILEPPNLWVDRVPRADRDRAPHMEFDDNGVDCWVYDGKRFPSSGLSAVAGKEKEEFSPKPLSYSEMRPGCYDPAARIEDMNRAGILASLCFPTITRFCGQLFMEAGDREFGLVCLKAYNDWVIEDWCGAAPGRYIPLVLIPLWDPQLAVKELERCAAKGATTFAFSENPAPLGLPTIHDPSGYWDPVMAAANDLDLVLSMHVGSSSTVPQISKDAPFLANLSWGATRTSGAMLSWLFSGMFQRFPNLKIALSEGEIGWMPYFLERAEQVLDKQRHWVKRGMNWGDHAGSHGVDLDTLDIRQTFRDHIFGCFIEDTHGIASIAEIGEDNIMCETDYPHSDSTWPNCLEVVKKQIAHLPEPTQYKILRGNAERLYRFTPARPPVRAAG</sequence>
<dbReference type="InterPro" id="IPR032465">
    <property type="entry name" value="ACMSD"/>
</dbReference>
<dbReference type="EMBL" id="JAAXOO010000002">
    <property type="protein sequence ID" value="NKY33242.1"/>
    <property type="molecule type" value="Genomic_DNA"/>
</dbReference>
<dbReference type="InterPro" id="IPR006680">
    <property type="entry name" value="Amidohydro-rel"/>
</dbReference>
<dbReference type="Pfam" id="PF04909">
    <property type="entry name" value="Amidohydro_2"/>
    <property type="match status" value="1"/>
</dbReference>
<dbReference type="PANTHER" id="PTHR21240:SF28">
    <property type="entry name" value="ISO-OROTATE DECARBOXYLASE (EUROFUNG)"/>
    <property type="match status" value="1"/>
</dbReference>
<name>A0A846XBC3_9NOCA</name>
<feature type="domain" description="Amidohydrolase-related" evidence="2">
    <location>
        <begin position="74"/>
        <end position="391"/>
    </location>
</feature>
<gene>
    <name evidence="3" type="ORF">HGA13_09195</name>
</gene>
<comment type="caution">
    <text evidence="3">The sequence shown here is derived from an EMBL/GenBank/DDBJ whole genome shotgun (WGS) entry which is preliminary data.</text>
</comment>
<proteinExistence type="predicted"/>
<evidence type="ECO:0000313" key="4">
    <source>
        <dbReference type="Proteomes" id="UP000565715"/>
    </source>
</evidence>